<dbReference type="PANTHER" id="PTHR24321:SF8">
    <property type="entry name" value="ESTRADIOL 17-BETA-DEHYDROGENASE 8-RELATED"/>
    <property type="match status" value="1"/>
</dbReference>
<comment type="caution">
    <text evidence="5">The sequence shown here is derived from an EMBL/GenBank/DDBJ whole genome shotgun (WGS) entry which is preliminary data.</text>
</comment>
<evidence type="ECO:0000259" key="4">
    <source>
        <dbReference type="SMART" id="SM00822"/>
    </source>
</evidence>
<keyword evidence="2 5" id="KW-0560">Oxidoreductase</keyword>
<comment type="similarity">
    <text evidence="1">Belongs to the short-chain dehydrogenases/reductases (SDR) family.</text>
</comment>
<feature type="domain" description="Ketoreductase" evidence="4">
    <location>
        <begin position="24"/>
        <end position="214"/>
    </location>
</feature>
<dbReference type="PRINTS" id="PR00081">
    <property type="entry name" value="GDHRDH"/>
</dbReference>
<evidence type="ECO:0000256" key="3">
    <source>
        <dbReference type="ARBA" id="ARBA00023027"/>
    </source>
</evidence>
<dbReference type="EMBL" id="JBHSTZ010000016">
    <property type="protein sequence ID" value="MFC6381063.1"/>
    <property type="molecule type" value="Genomic_DNA"/>
</dbReference>
<dbReference type="GO" id="GO:0016491">
    <property type="term" value="F:oxidoreductase activity"/>
    <property type="evidence" value="ECO:0007669"/>
    <property type="project" value="UniProtKB-KW"/>
</dbReference>
<dbReference type="InterPro" id="IPR020904">
    <property type="entry name" value="Sc_DH/Rdtase_CS"/>
</dbReference>
<evidence type="ECO:0000313" key="6">
    <source>
        <dbReference type="Proteomes" id="UP001596264"/>
    </source>
</evidence>
<dbReference type="Proteomes" id="UP001596264">
    <property type="component" value="Unassembled WGS sequence"/>
</dbReference>
<evidence type="ECO:0000256" key="2">
    <source>
        <dbReference type="ARBA" id="ARBA00023002"/>
    </source>
</evidence>
<dbReference type="EC" id="1.1.1.-" evidence="5"/>
<proteinExistence type="inferred from homology"/>
<dbReference type="Pfam" id="PF13561">
    <property type="entry name" value="adh_short_C2"/>
    <property type="match status" value="1"/>
</dbReference>
<dbReference type="PROSITE" id="PS00061">
    <property type="entry name" value="ADH_SHORT"/>
    <property type="match status" value="1"/>
</dbReference>
<dbReference type="Gene3D" id="3.40.50.720">
    <property type="entry name" value="NAD(P)-binding Rossmann-like Domain"/>
    <property type="match status" value="1"/>
</dbReference>
<dbReference type="NCBIfam" id="NF005559">
    <property type="entry name" value="PRK07231.1"/>
    <property type="match status" value="1"/>
</dbReference>
<dbReference type="SUPFAM" id="SSF51735">
    <property type="entry name" value="NAD(P)-binding Rossmann-fold domains"/>
    <property type="match status" value="1"/>
</dbReference>
<dbReference type="InterPro" id="IPR036291">
    <property type="entry name" value="NAD(P)-bd_dom_sf"/>
</dbReference>
<dbReference type="InterPro" id="IPR057326">
    <property type="entry name" value="KR_dom"/>
</dbReference>
<evidence type="ECO:0000256" key="1">
    <source>
        <dbReference type="ARBA" id="ARBA00006484"/>
    </source>
</evidence>
<dbReference type="RefSeq" id="WP_201562986.1">
    <property type="nucleotide sequence ID" value="NZ_CAJGZK010000011.1"/>
</dbReference>
<name>A0ABW1W8W2_9GAMM</name>
<gene>
    <name evidence="5" type="ORF">ACFP58_06215</name>
</gene>
<dbReference type="InterPro" id="IPR002347">
    <property type="entry name" value="SDR_fam"/>
</dbReference>
<dbReference type="CDD" id="cd05233">
    <property type="entry name" value="SDR_c"/>
    <property type="match status" value="1"/>
</dbReference>
<evidence type="ECO:0000313" key="5">
    <source>
        <dbReference type="EMBL" id="MFC6381063.1"/>
    </source>
</evidence>
<dbReference type="PANTHER" id="PTHR24321">
    <property type="entry name" value="DEHYDROGENASES, SHORT CHAIN"/>
    <property type="match status" value="1"/>
</dbReference>
<sequence length="269" mass="27956">MTLNTNGIESSNLADMPASNVAGKRILITGGASGIGAASALLLASRGAKVVIGDMAEEMGAAVAKQAQDAGNSVTFKKVDVTSGDEVRALFAFAMETLGGLDVVVNNAGIDHKPAPMHELSDEDFDRNIAVNLKGVWHCMRAAVTCMAPNGGGHVINVASIAGLRSAPLLSAYSAAKHGVMGLTKSAAHEYARVNIRFNAICPSFIDTPMVQNTMAKMDERAQQATIKASPLRRLGKVDEVSGAIAWLASDESSFMNGHAFTLDGGMLA</sequence>
<keyword evidence="6" id="KW-1185">Reference proteome</keyword>
<protein>
    <submittedName>
        <fullName evidence="5">SDR family NAD(P)-dependent oxidoreductase</fullName>
        <ecNumber evidence="5">1.1.1.-</ecNumber>
    </submittedName>
</protein>
<organism evidence="5 6">
    <name type="scientific">Psychrobacter glacincola</name>
    <dbReference type="NCBI Taxonomy" id="56810"/>
    <lineage>
        <taxon>Bacteria</taxon>
        <taxon>Pseudomonadati</taxon>
        <taxon>Pseudomonadota</taxon>
        <taxon>Gammaproteobacteria</taxon>
        <taxon>Moraxellales</taxon>
        <taxon>Moraxellaceae</taxon>
        <taxon>Psychrobacter</taxon>
    </lineage>
</organism>
<keyword evidence="3" id="KW-0520">NAD</keyword>
<dbReference type="PRINTS" id="PR00080">
    <property type="entry name" value="SDRFAMILY"/>
</dbReference>
<accession>A0ABW1W8W2</accession>
<dbReference type="SMART" id="SM00822">
    <property type="entry name" value="PKS_KR"/>
    <property type="match status" value="1"/>
</dbReference>
<reference evidence="6" key="1">
    <citation type="journal article" date="2019" name="Int. J. Syst. Evol. Microbiol.">
        <title>The Global Catalogue of Microorganisms (GCM) 10K type strain sequencing project: providing services to taxonomists for standard genome sequencing and annotation.</title>
        <authorList>
            <consortium name="The Broad Institute Genomics Platform"/>
            <consortium name="The Broad Institute Genome Sequencing Center for Infectious Disease"/>
            <person name="Wu L."/>
            <person name="Ma J."/>
        </authorList>
    </citation>
    <scope>NUCLEOTIDE SEQUENCE [LARGE SCALE GENOMIC DNA]</scope>
    <source>
        <strain evidence="6">CCM 2050</strain>
    </source>
</reference>